<evidence type="ECO:0000313" key="2">
    <source>
        <dbReference type="Proteomes" id="UP000325315"/>
    </source>
</evidence>
<protein>
    <submittedName>
        <fullName evidence="1">Bidirectional sugar transporter SWEET13-like</fullName>
    </submittedName>
</protein>
<evidence type="ECO:0000313" key="1">
    <source>
        <dbReference type="EMBL" id="KAA3479491.1"/>
    </source>
</evidence>
<dbReference type="EMBL" id="SMMG02000003">
    <property type="protein sequence ID" value="KAA3479491.1"/>
    <property type="molecule type" value="Genomic_DNA"/>
</dbReference>
<dbReference type="Proteomes" id="UP000325315">
    <property type="component" value="Unassembled WGS sequence"/>
</dbReference>
<keyword evidence="2" id="KW-1185">Reference proteome</keyword>
<gene>
    <name evidence="1" type="ORF">EPI10_019995</name>
</gene>
<dbReference type="AlphaFoldDB" id="A0A5B6WCP1"/>
<accession>A0A5B6WCP1</accession>
<sequence>MEDPNQHLKRFLEVCDTFKYNGVTDDAISLRLFSFWLFENAYKCLNSQELVEPSNSSVTLLILSNLKERHYIKHEKASTHCLGNELNNQLR</sequence>
<proteinExistence type="predicted"/>
<organism evidence="1 2">
    <name type="scientific">Gossypium australe</name>
    <dbReference type="NCBI Taxonomy" id="47621"/>
    <lineage>
        <taxon>Eukaryota</taxon>
        <taxon>Viridiplantae</taxon>
        <taxon>Streptophyta</taxon>
        <taxon>Embryophyta</taxon>
        <taxon>Tracheophyta</taxon>
        <taxon>Spermatophyta</taxon>
        <taxon>Magnoliopsida</taxon>
        <taxon>eudicotyledons</taxon>
        <taxon>Gunneridae</taxon>
        <taxon>Pentapetalae</taxon>
        <taxon>rosids</taxon>
        <taxon>malvids</taxon>
        <taxon>Malvales</taxon>
        <taxon>Malvaceae</taxon>
        <taxon>Malvoideae</taxon>
        <taxon>Gossypium</taxon>
    </lineage>
</organism>
<dbReference type="OrthoDB" id="1740797at2759"/>
<keyword evidence="1" id="KW-0762">Sugar transport</keyword>
<name>A0A5B6WCP1_9ROSI</name>
<reference evidence="2" key="1">
    <citation type="journal article" date="2019" name="Plant Biotechnol. J.">
        <title>Genome sequencing of the Australian wild diploid species Gossypium australe highlights disease resistance and delayed gland morphogenesis.</title>
        <authorList>
            <person name="Cai Y."/>
            <person name="Cai X."/>
            <person name="Wang Q."/>
            <person name="Wang P."/>
            <person name="Zhang Y."/>
            <person name="Cai C."/>
            <person name="Xu Y."/>
            <person name="Wang K."/>
            <person name="Zhou Z."/>
            <person name="Wang C."/>
            <person name="Geng S."/>
            <person name="Li B."/>
            <person name="Dong Q."/>
            <person name="Hou Y."/>
            <person name="Wang H."/>
            <person name="Ai P."/>
            <person name="Liu Z."/>
            <person name="Yi F."/>
            <person name="Sun M."/>
            <person name="An G."/>
            <person name="Cheng J."/>
            <person name="Zhang Y."/>
            <person name="Shi Q."/>
            <person name="Xie Y."/>
            <person name="Shi X."/>
            <person name="Chang Y."/>
            <person name="Huang F."/>
            <person name="Chen Y."/>
            <person name="Hong S."/>
            <person name="Mi L."/>
            <person name="Sun Q."/>
            <person name="Zhang L."/>
            <person name="Zhou B."/>
            <person name="Peng R."/>
            <person name="Zhang X."/>
            <person name="Liu F."/>
        </authorList>
    </citation>
    <scope>NUCLEOTIDE SEQUENCE [LARGE SCALE GENOMIC DNA]</scope>
    <source>
        <strain evidence="2">cv. PA1801</strain>
    </source>
</reference>
<keyword evidence="1" id="KW-0813">Transport</keyword>
<comment type="caution">
    <text evidence="1">The sequence shown here is derived from an EMBL/GenBank/DDBJ whole genome shotgun (WGS) entry which is preliminary data.</text>
</comment>